<evidence type="ECO:0000256" key="8">
    <source>
        <dbReference type="ARBA" id="ARBA00022679"/>
    </source>
</evidence>
<dbReference type="GO" id="GO:0005737">
    <property type="term" value="C:cytoplasm"/>
    <property type="evidence" value="ECO:0007669"/>
    <property type="project" value="UniProtKB-SubCell"/>
</dbReference>
<evidence type="ECO:0000256" key="17">
    <source>
        <dbReference type="SAM" id="MobiDB-lite"/>
    </source>
</evidence>
<evidence type="ECO:0000256" key="7">
    <source>
        <dbReference type="ARBA" id="ARBA00022574"/>
    </source>
</evidence>
<dbReference type="Pfam" id="PF13639">
    <property type="entry name" value="zf-RING_2"/>
    <property type="match status" value="1"/>
</dbReference>
<evidence type="ECO:0000256" key="10">
    <source>
        <dbReference type="ARBA" id="ARBA00022763"/>
    </source>
</evidence>
<feature type="compositionally biased region" description="Polar residues" evidence="17">
    <location>
        <begin position="85"/>
        <end position="98"/>
    </location>
</feature>
<dbReference type="AlphaFoldDB" id="A0AA38I0A5"/>
<dbReference type="SUPFAM" id="SSF50978">
    <property type="entry name" value="WD40 repeat-like"/>
    <property type="match status" value="1"/>
</dbReference>
<evidence type="ECO:0000256" key="14">
    <source>
        <dbReference type="ARBA" id="ARBA00023204"/>
    </source>
</evidence>
<comment type="subcellular location">
    <subcellularLocation>
        <location evidence="3">Cytoplasm</location>
    </subcellularLocation>
    <subcellularLocation>
        <location evidence="2">Nucleus</location>
        <location evidence="2">PML body</location>
    </subcellularLocation>
</comment>
<evidence type="ECO:0000313" key="20">
    <source>
        <dbReference type="Proteomes" id="UP001168821"/>
    </source>
</evidence>
<dbReference type="SMART" id="SM00320">
    <property type="entry name" value="WD40"/>
    <property type="match status" value="3"/>
</dbReference>
<sequence>MNLGNHNEEIYDENPVMEYRMEVENVEDYAVQVVIQPAEEIHPLALVARNIDPQVLDTVEENPLEVANVELVEEASDEGGDRTSAPVSVASSRAQSPRNFDEESNQSTDTNAPNQSSKKRTYSDDEREDDGSLCPICFDDWTNSGEHRICALKCGHLFGHKCITYWLSTQKKKTCPTCKKKVGRDDIRYIYAKKLTAVDTTELENIRKQLEAVTEERNKIQTELSARVYRERLLNQEIAQLRAQLNVSRQGVVNVPSLINPAIEQVKLYMDKAMEICKYGGSRVFDARCELDLLMASMKSPTNLFSGFGLKKISISDYRTIAFVPVHSLQIRDICFHKSNNWVLTASMDKTFKVINNHDNMVIYQFPHQMPLWSCCWDLNNPLCLYVGTQSGSVIKYDIRQLTEPVSTFSIEGDMSPVVSVASIPSSPGDVLTQGGIVSCKLNSLWVYENVNAEYVRHSISLEGPFVSMKYQENSKQLLVSSRPNSRITYARHTLCTFDKKDQNSIDCNIIHTFQGGGMQKLLSKSCFLSHTNDYVAAHQENCKSVFLWSINTGQKVASITAHESVLDLKGLQNQNGSFLVSLTDKKLEFFKFA</sequence>
<dbReference type="InterPro" id="IPR001680">
    <property type="entry name" value="WD40_rpt"/>
</dbReference>
<protein>
    <recommendedName>
        <fullName evidence="5">RING-type E3 ubiquitin transferase</fullName>
        <ecNumber evidence="5">2.3.2.27</ecNumber>
    </recommendedName>
</protein>
<evidence type="ECO:0000256" key="13">
    <source>
        <dbReference type="ARBA" id="ARBA00022833"/>
    </source>
</evidence>
<gene>
    <name evidence="19" type="ORF">Zmor_023560</name>
</gene>
<dbReference type="InterPro" id="IPR056527">
    <property type="entry name" value="WD40_RFWD3"/>
</dbReference>
<keyword evidence="14" id="KW-0234">DNA repair</keyword>
<keyword evidence="10" id="KW-0227">DNA damage</keyword>
<keyword evidence="12" id="KW-0833">Ubl conjugation pathway</keyword>
<keyword evidence="8" id="KW-0808">Transferase</keyword>
<keyword evidence="7" id="KW-0853">WD repeat</keyword>
<evidence type="ECO:0000256" key="2">
    <source>
        <dbReference type="ARBA" id="ARBA00004322"/>
    </source>
</evidence>
<evidence type="ECO:0000256" key="4">
    <source>
        <dbReference type="ARBA" id="ARBA00004906"/>
    </source>
</evidence>
<dbReference type="InterPro" id="IPR015943">
    <property type="entry name" value="WD40/YVTN_repeat-like_dom_sf"/>
</dbReference>
<reference evidence="19" key="1">
    <citation type="journal article" date="2023" name="G3 (Bethesda)">
        <title>Whole genome assemblies of Zophobas morio and Tenebrio molitor.</title>
        <authorList>
            <person name="Kaur S."/>
            <person name="Stinson S.A."/>
            <person name="diCenzo G.C."/>
        </authorList>
    </citation>
    <scope>NUCLEOTIDE SEQUENCE</scope>
    <source>
        <strain evidence="19">QUZm001</strain>
    </source>
</reference>
<dbReference type="SUPFAM" id="SSF57850">
    <property type="entry name" value="RING/U-box"/>
    <property type="match status" value="1"/>
</dbReference>
<dbReference type="Gene3D" id="2.130.10.10">
    <property type="entry name" value="YVTN repeat-like/Quinoprotein amine dehydrogenase"/>
    <property type="match status" value="1"/>
</dbReference>
<dbReference type="PROSITE" id="PS50089">
    <property type="entry name" value="ZF_RING_2"/>
    <property type="match status" value="1"/>
</dbReference>
<comment type="catalytic activity">
    <reaction evidence="1">
        <text>S-ubiquitinyl-[E2 ubiquitin-conjugating enzyme]-L-cysteine + [acceptor protein]-L-lysine = [E2 ubiquitin-conjugating enzyme]-L-cysteine + N(6)-ubiquitinyl-[acceptor protein]-L-lysine.</text>
        <dbReference type="EC" id="2.3.2.27"/>
    </reaction>
</comment>
<keyword evidence="6" id="KW-0963">Cytoplasm</keyword>
<dbReference type="InterPro" id="IPR001841">
    <property type="entry name" value="Znf_RING"/>
</dbReference>
<dbReference type="InterPro" id="IPR013083">
    <property type="entry name" value="Znf_RING/FYVE/PHD"/>
</dbReference>
<dbReference type="GO" id="GO:0016567">
    <property type="term" value="P:protein ubiquitination"/>
    <property type="evidence" value="ECO:0007669"/>
    <property type="project" value="InterPro"/>
</dbReference>
<keyword evidence="11 16" id="KW-0863">Zinc-finger</keyword>
<keyword evidence="13" id="KW-0862">Zinc</keyword>
<dbReference type="GO" id="GO:0008270">
    <property type="term" value="F:zinc ion binding"/>
    <property type="evidence" value="ECO:0007669"/>
    <property type="project" value="UniProtKB-KW"/>
</dbReference>
<feature type="domain" description="RING-type" evidence="18">
    <location>
        <begin position="134"/>
        <end position="179"/>
    </location>
</feature>
<organism evidence="19 20">
    <name type="scientific">Zophobas morio</name>
    <dbReference type="NCBI Taxonomy" id="2755281"/>
    <lineage>
        <taxon>Eukaryota</taxon>
        <taxon>Metazoa</taxon>
        <taxon>Ecdysozoa</taxon>
        <taxon>Arthropoda</taxon>
        <taxon>Hexapoda</taxon>
        <taxon>Insecta</taxon>
        <taxon>Pterygota</taxon>
        <taxon>Neoptera</taxon>
        <taxon>Endopterygota</taxon>
        <taxon>Coleoptera</taxon>
        <taxon>Polyphaga</taxon>
        <taxon>Cucujiformia</taxon>
        <taxon>Tenebrionidae</taxon>
        <taxon>Zophobas</taxon>
    </lineage>
</organism>
<dbReference type="EMBL" id="JALNTZ010000007">
    <property type="protein sequence ID" value="KAJ3645941.1"/>
    <property type="molecule type" value="Genomic_DNA"/>
</dbReference>
<dbReference type="GO" id="GO:0036297">
    <property type="term" value="P:interstrand cross-link repair"/>
    <property type="evidence" value="ECO:0007669"/>
    <property type="project" value="InterPro"/>
</dbReference>
<keyword evidence="9" id="KW-0677">Repeat</keyword>
<evidence type="ECO:0000313" key="19">
    <source>
        <dbReference type="EMBL" id="KAJ3645941.1"/>
    </source>
</evidence>
<evidence type="ECO:0000256" key="16">
    <source>
        <dbReference type="PROSITE-ProRule" id="PRU00175"/>
    </source>
</evidence>
<keyword evidence="11 16" id="KW-0479">Metal-binding</keyword>
<comment type="pathway">
    <text evidence="4">Protein modification; protein ubiquitination.</text>
</comment>
<comment type="caution">
    <text evidence="19">The sequence shown here is derived from an EMBL/GenBank/DDBJ whole genome shotgun (WGS) entry which is preliminary data.</text>
</comment>
<dbReference type="EC" id="2.3.2.27" evidence="5"/>
<evidence type="ECO:0000256" key="15">
    <source>
        <dbReference type="ARBA" id="ARBA00023242"/>
    </source>
</evidence>
<dbReference type="GO" id="GO:0061630">
    <property type="term" value="F:ubiquitin protein ligase activity"/>
    <property type="evidence" value="ECO:0007669"/>
    <property type="project" value="UniProtKB-EC"/>
</dbReference>
<proteinExistence type="predicted"/>
<keyword evidence="20" id="KW-1185">Reference proteome</keyword>
<feature type="compositionally biased region" description="Polar residues" evidence="17">
    <location>
        <begin position="105"/>
        <end position="116"/>
    </location>
</feature>
<accession>A0AA38I0A5</accession>
<evidence type="ECO:0000256" key="11">
    <source>
        <dbReference type="ARBA" id="ARBA00022771"/>
    </source>
</evidence>
<evidence type="ECO:0000256" key="3">
    <source>
        <dbReference type="ARBA" id="ARBA00004496"/>
    </source>
</evidence>
<evidence type="ECO:0000256" key="6">
    <source>
        <dbReference type="ARBA" id="ARBA00022490"/>
    </source>
</evidence>
<dbReference type="PANTHER" id="PTHR16047:SF7">
    <property type="entry name" value="E3 UBIQUITIN-PROTEIN LIGASE RFWD3"/>
    <property type="match status" value="1"/>
</dbReference>
<dbReference type="Gene3D" id="3.30.40.10">
    <property type="entry name" value="Zinc/RING finger domain, C3HC4 (zinc finger)"/>
    <property type="match status" value="1"/>
</dbReference>
<evidence type="ECO:0000256" key="5">
    <source>
        <dbReference type="ARBA" id="ARBA00012483"/>
    </source>
</evidence>
<name>A0AA38I0A5_9CUCU</name>
<dbReference type="Pfam" id="PF23419">
    <property type="entry name" value="WD40_RFWD3"/>
    <property type="match status" value="1"/>
</dbReference>
<dbReference type="SMART" id="SM00184">
    <property type="entry name" value="RING"/>
    <property type="match status" value="1"/>
</dbReference>
<dbReference type="InterPro" id="IPR037381">
    <property type="entry name" value="RFWD3"/>
</dbReference>
<dbReference type="PANTHER" id="PTHR16047">
    <property type="entry name" value="RFWD3 PROTEIN"/>
    <property type="match status" value="1"/>
</dbReference>
<dbReference type="GO" id="GO:0016605">
    <property type="term" value="C:PML body"/>
    <property type="evidence" value="ECO:0007669"/>
    <property type="project" value="UniProtKB-SubCell"/>
</dbReference>
<keyword evidence="15" id="KW-0539">Nucleus</keyword>
<evidence type="ECO:0000259" key="18">
    <source>
        <dbReference type="PROSITE" id="PS50089"/>
    </source>
</evidence>
<evidence type="ECO:0000256" key="1">
    <source>
        <dbReference type="ARBA" id="ARBA00000900"/>
    </source>
</evidence>
<dbReference type="InterPro" id="IPR036322">
    <property type="entry name" value="WD40_repeat_dom_sf"/>
</dbReference>
<dbReference type="Proteomes" id="UP001168821">
    <property type="component" value="Unassembled WGS sequence"/>
</dbReference>
<feature type="region of interest" description="Disordered" evidence="17">
    <location>
        <begin position="72"/>
        <end position="129"/>
    </location>
</feature>
<evidence type="ECO:0000256" key="12">
    <source>
        <dbReference type="ARBA" id="ARBA00022786"/>
    </source>
</evidence>
<evidence type="ECO:0000256" key="9">
    <source>
        <dbReference type="ARBA" id="ARBA00022737"/>
    </source>
</evidence>